<protein>
    <submittedName>
        <fullName evidence="1">YbbR family protein</fullName>
    </submittedName>
</protein>
<dbReference type="Gene3D" id="2.170.120.40">
    <property type="entry name" value="YbbR-like domain"/>
    <property type="match status" value="1"/>
</dbReference>
<reference evidence="1 2" key="1">
    <citation type="journal article" date="2010" name="Stand. Genomic Sci.">
        <title>Complete genome sequence of Desulfarculus baarsii type strain (2st14).</title>
        <authorList>
            <person name="Sun H."/>
            <person name="Spring S."/>
            <person name="Lapidus A."/>
            <person name="Davenport K."/>
            <person name="Del Rio T.G."/>
            <person name="Tice H."/>
            <person name="Nolan M."/>
            <person name="Copeland A."/>
            <person name="Cheng J.F."/>
            <person name="Lucas S."/>
            <person name="Tapia R."/>
            <person name="Goodwin L."/>
            <person name="Pitluck S."/>
            <person name="Ivanova N."/>
            <person name="Pagani I."/>
            <person name="Mavromatis K."/>
            <person name="Ovchinnikova G."/>
            <person name="Pati A."/>
            <person name="Chen A."/>
            <person name="Palaniappan K."/>
            <person name="Hauser L."/>
            <person name="Chang Y.J."/>
            <person name="Jeffries C.D."/>
            <person name="Detter J.C."/>
            <person name="Han C."/>
            <person name="Rohde M."/>
            <person name="Brambilla E."/>
            <person name="Goker M."/>
            <person name="Woyke T."/>
            <person name="Bristow J."/>
            <person name="Eisen J.A."/>
            <person name="Markowitz V."/>
            <person name="Hugenholtz P."/>
            <person name="Kyrpides N.C."/>
            <person name="Klenk H.P."/>
            <person name="Land M."/>
        </authorList>
    </citation>
    <scope>NUCLEOTIDE SEQUENCE [LARGE SCALE GENOMIC DNA]</scope>
    <source>
        <strain evidence="2">ATCC 33931 / DSM 2075 / LMG 7858 / VKM B-1802 / 2st14</strain>
    </source>
</reference>
<dbReference type="InterPro" id="IPR053154">
    <property type="entry name" value="c-di-AMP_regulator"/>
</dbReference>
<dbReference type="AlphaFoldDB" id="E1QF01"/>
<proteinExistence type="predicted"/>
<dbReference type="PANTHER" id="PTHR37804">
    <property type="entry name" value="CDAA REGULATORY PROTEIN CDAR"/>
    <property type="match status" value="1"/>
</dbReference>
<dbReference type="PANTHER" id="PTHR37804:SF1">
    <property type="entry name" value="CDAA REGULATORY PROTEIN CDAR"/>
    <property type="match status" value="1"/>
</dbReference>
<gene>
    <name evidence="1" type="ordered locus">Deba_0765</name>
</gene>
<dbReference type="Gene3D" id="2.170.120.30">
    <property type="match status" value="1"/>
</dbReference>
<dbReference type="eggNOG" id="COG4856">
    <property type="taxonomic scope" value="Bacteria"/>
</dbReference>
<keyword evidence="2" id="KW-1185">Reference proteome</keyword>
<name>E1QF01_DESB2</name>
<sequence>MLERLRNNWQLKLLALFFSVMLWLIVVGVEKAEITVKVPVEVFGQSPNLVVDGEVAPELDLRLYGPRTLVRGVAERRPVKQVNLKGLAAGEHVFRLGVEDISLPPWVSVVRVSPSEIRLKLVERFSRQVRVSPVIKGQPADGFELEAVTFDPPMVTVSGLQKDLAELDWIWSEQISVSGLSQSTEKLVELRRPAGRSVLVSPTTVKAIISIKAASI</sequence>
<accession>E1QF01</accession>
<evidence type="ECO:0000313" key="1">
    <source>
        <dbReference type="EMBL" id="ADK84137.1"/>
    </source>
</evidence>
<dbReference type="Pfam" id="PF07949">
    <property type="entry name" value="YbbR"/>
    <property type="match status" value="1"/>
</dbReference>
<dbReference type="STRING" id="644282.Deba_0765"/>
<dbReference type="InterPro" id="IPR012505">
    <property type="entry name" value="YbbR"/>
</dbReference>
<dbReference type="KEGG" id="dbr:Deba_0765"/>
<dbReference type="Proteomes" id="UP000009047">
    <property type="component" value="Chromosome"/>
</dbReference>
<evidence type="ECO:0000313" key="2">
    <source>
        <dbReference type="Proteomes" id="UP000009047"/>
    </source>
</evidence>
<dbReference type="HOGENOM" id="CLU_1275964_0_0_7"/>
<organism evidence="1 2">
    <name type="scientific">Desulfarculus baarsii (strain ATCC 33931 / DSM 2075 / LMG 7858 / VKM B-1802 / 2st14)</name>
    <dbReference type="NCBI Taxonomy" id="644282"/>
    <lineage>
        <taxon>Bacteria</taxon>
        <taxon>Pseudomonadati</taxon>
        <taxon>Thermodesulfobacteriota</taxon>
        <taxon>Desulfarculia</taxon>
        <taxon>Desulfarculales</taxon>
        <taxon>Desulfarculaceae</taxon>
        <taxon>Desulfarculus</taxon>
    </lineage>
</organism>
<dbReference type="EMBL" id="CP002085">
    <property type="protein sequence ID" value="ADK84137.1"/>
    <property type="molecule type" value="Genomic_DNA"/>
</dbReference>
<dbReference type="RefSeq" id="WP_013257592.1">
    <property type="nucleotide sequence ID" value="NC_014365.1"/>
</dbReference>